<organism evidence="5 6">
    <name type="scientific">Aphanomyces euteiches</name>
    <dbReference type="NCBI Taxonomy" id="100861"/>
    <lineage>
        <taxon>Eukaryota</taxon>
        <taxon>Sar</taxon>
        <taxon>Stramenopiles</taxon>
        <taxon>Oomycota</taxon>
        <taxon>Saprolegniomycetes</taxon>
        <taxon>Saprolegniales</taxon>
        <taxon>Verrucalvaceae</taxon>
        <taxon>Aphanomyces</taxon>
    </lineage>
</organism>
<dbReference type="Gene3D" id="3.40.630.10">
    <property type="entry name" value="Zn peptidases"/>
    <property type="match status" value="1"/>
</dbReference>
<evidence type="ECO:0000256" key="3">
    <source>
        <dbReference type="PIRSR" id="PIRSR005962-1"/>
    </source>
</evidence>
<feature type="binding site" evidence="3">
    <location>
        <position position="369"/>
    </location>
    <ligand>
        <name>Mn(2+)</name>
        <dbReference type="ChEBI" id="CHEBI:29035"/>
        <label>2</label>
    </ligand>
</feature>
<gene>
    <name evidence="5" type="ORF">Ae201684_015430</name>
</gene>
<accession>A0A6G0WGN9</accession>
<evidence type="ECO:0000313" key="5">
    <source>
        <dbReference type="EMBL" id="KAF0726315.1"/>
    </source>
</evidence>
<dbReference type="InterPro" id="IPR002933">
    <property type="entry name" value="Peptidase_M20"/>
</dbReference>
<dbReference type="Pfam" id="PF07687">
    <property type="entry name" value="M20_dimer"/>
    <property type="match status" value="1"/>
</dbReference>
<dbReference type="InterPro" id="IPR011650">
    <property type="entry name" value="Peptidase_M20_dimer"/>
</dbReference>
<dbReference type="GO" id="GO:0016787">
    <property type="term" value="F:hydrolase activity"/>
    <property type="evidence" value="ECO:0007669"/>
    <property type="project" value="UniProtKB-KW"/>
</dbReference>
<name>A0A6G0WGN9_9STRA</name>
<protein>
    <recommendedName>
        <fullName evidence="4">Peptidase M20 dimerisation domain-containing protein</fullName>
    </recommendedName>
</protein>
<comment type="similarity">
    <text evidence="1">Belongs to the peptidase M20 family.</text>
</comment>
<keyword evidence="3" id="KW-0479">Metal-binding</keyword>
<dbReference type="PIRSF" id="PIRSF005962">
    <property type="entry name" value="Pept_M20D_amidohydro"/>
    <property type="match status" value="1"/>
</dbReference>
<evidence type="ECO:0000256" key="2">
    <source>
        <dbReference type="ARBA" id="ARBA00022801"/>
    </source>
</evidence>
<dbReference type="Proteomes" id="UP000481153">
    <property type="component" value="Unassembled WGS sequence"/>
</dbReference>
<dbReference type="Gene3D" id="3.30.70.360">
    <property type="match status" value="1"/>
</dbReference>
<dbReference type="NCBIfam" id="TIGR01891">
    <property type="entry name" value="amidohydrolases"/>
    <property type="match status" value="1"/>
</dbReference>
<feature type="binding site" evidence="3">
    <location>
        <position position="110"/>
    </location>
    <ligand>
        <name>Mn(2+)</name>
        <dbReference type="ChEBI" id="CHEBI:29035"/>
        <label>2</label>
    </ligand>
</feature>
<dbReference type="CDD" id="cd03886">
    <property type="entry name" value="M20_Acy1"/>
    <property type="match status" value="1"/>
</dbReference>
<dbReference type="PANTHER" id="PTHR11014:SF63">
    <property type="entry name" value="METALLOPEPTIDASE, PUTATIVE (AFU_ORTHOLOGUE AFUA_6G09600)-RELATED"/>
    <property type="match status" value="1"/>
</dbReference>
<evidence type="ECO:0000256" key="1">
    <source>
        <dbReference type="ARBA" id="ARBA00006153"/>
    </source>
</evidence>
<dbReference type="AlphaFoldDB" id="A0A6G0WGN9"/>
<dbReference type="InterPro" id="IPR017439">
    <property type="entry name" value="Amidohydrolase"/>
</dbReference>
<dbReference type="SUPFAM" id="SSF55031">
    <property type="entry name" value="Bacterial exopeptidase dimerisation domain"/>
    <property type="match status" value="1"/>
</dbReference>
<comment type="cofactor">
    <cofactor evidence="3">
        <name>Mn(2+)</name>
        <dbReference type="ChEBI" id="CHEBI:29035"/>
    </cofactor>
    <text evidence="3">The Mn(2+) ion enhances activity.</text>
</comment>
<proteinExistence type="inferred from homology"/>
<keyword evidence="6" id="KW-1185">Reference proteome</keyword>
<dbReference type="Pfam" id="PF01546">
    <property type="entry name" value="Peptidase_M20"/>
    <property type="match status" value="1"/>
</dbReference>
<feature type="binding site" evidence="3">
    <location>
        <position position="146"/>
    </location>
    <ligand>
        <name>Mn(2+)</name>
        <dbReference type="ChEBI" id="CHEBI:29035"/>
        <label>2</label>
    </ligand>
</feature>
<dbReference type="PANTHER" id="PTHR11014">
    <property type="entry name" value="PEPTIDASE M20 FAMILY MEMBER"/>
    <property type="match status" value="1"/>
</dbReference>
<sequence length="413" mass="44548">MSSHSLFFAKIASIRHAIHENPELGFQEFKTQALIEEFLVNEAQIPRENIKHCATTGLVVDIHGPAEGEKTARLTCIAFRGDMDALPMTEHNPHLEYQSKVVKAAHMCGHDGHTASLMGFAALLSKRRHLLPPHTVVRLLFQPAEEGRFGAPAMIKDGCLESVEEVYGYHNAPFPLGVVATKAGPLLAHASRFKIVISGPGGHGSAPHVTKDPIVAAGQIILAVQSIASRSISPHEGAVISITKVHGGEADNVIPSQVTLSGTTRDFSVDVQAIIRERMTTIVHCTCAAYGVTATVNFVDGYPVVVNDATAANIVLQVAEQVVGKANVTSDGLPKMYSEDFSYYLHERPGCFFLIGTASESETQNRECHSDTYDFNDAILPIAAGMFLEIVNNRFSCAVYAPEELAQITQALA</sequence>
<dbReference type="VEuPathDB" id="FungiDB:AeMF1_013028"/>
<dbReference type="SUPFAM" id="SSF53187">
    <property type="entry name" value="Zn-dependent exopeptidases"/>
    <property type="match status" value="1"/>
</dbReference>
<feature type="binding site" evidence="3">
    <location>
        <position position="170"/>
    </location>
    <ligand>
        <name>Mn(2+)</name>
        <dbReference type="ChEBI" id="CHEBI:29035"/>
        <label>2</label>
    </ligand>
</feature>
<reference evidence="5 6" key="1">
    <citation type="submission" date="2019-07" db="EMBL/GenBank/DDBJ databases">
        <title>Genomics analysis of Aphanomyces spp. identifies a new class of oomycete effector associated with host adaptation.</title>
        <authorList>
            <person name="Gaulin E."/>
        </authorList>
    </citation>
    <scope>NUCLEOTIDE SEQUENCE [LARGE SCALE GENOMIC DNA]</scope>
    <source>
        <strain evidence="5 6">ATCC 201684</strain>
    </source>
</reference>
<evidence type="ECO:0000313" key="6">
    <source>
        <dbReference type="Proteomes" id="UP000481153"/>
    </source>
</evidence>
<feature type="domain" description="Peptidase M20 dimerisation" evidence="4">
    <location>
        <begin position="192"/>
        <end position="266"/>
    </location>
</feature>
<dbReference type="InterPro" id="IPR036264">
    <property type="entry name" value="Bact_exopeptidase_dim_dom"/>
</dbReference>
<dbReference type="FunFam" id="3.30.70.360:FF:000001">
    <property type="entry name" value="N-acetyldiaminopimelate deacetylase"/>
    <property type="match status" value="1"/>
</dbReference>
<feature type="binding site" evidence="3">
    <location>
        <position position="108"/>
    </location>
    <ligand>
        <name>Mn(2+)</name>
        <dbReference type="ChEBI" id="CHEBI:29035"/>
        <label>2</label>
    </ligand>
</feature>
<comment type="caution">
    <text evidence="5">The sequence shown here is derived from an EMBL/GenBank/DDBJ whole genome shotgun (WGS) entry which is preliminary data.</text>
</comment>
<keyword evidence="3" id="KW-0464">Manganese</keyword>
<keyword evidence="2" id="KW-0378">Hydrolase</keyword>
<evidence type="ECO:0000259" key="4">
    <source>
        <dbReference type="Pfam" id="PF07687"/>
    </source>
</evidence>
<dbReference type="GO" id="GO:0046872">
    <property type="term" value="F:metal ion binding"/>
    <property type="evidence" value="ECO:0007669"/>
    <property type="project" value="UniProtKB-KW"/>
</dbReference>
<dbReference type="EMBL" id="VJMJ01000219">
    <property type="protein sequence ID" value="KAF0726315.1"/>
    <property type="molecule type" value="Genomic_DNA"/>
</dbReference>